<evidence type="ECO:0000256" key="9">
    <source>
        <dbReference type="ARBA" id="ARBA00022976"/>
    </source>
</evidence>
<evidence type="ECO:0000313" key="15">
    <source>
        <dbReference type="Proteomes" id="UP000694844"/>
    </source>
</evidence>
<feature type="compositionally biased region" description="Polar residues" evidence="12">
    <location>
        <begin position="204"/>
        <end position="227"/>
    </location>
</feature>
<dbReference type="InterPro" id="IPR013083">
    <property type="entry name" value="Znf_RING/FYVE/PHD"/>
</dbReference>
<protein>
    <recommendedName>
        <fullName evidence="11">E3 ubiquitin-protein ligase</fullName>
        <ecNumber evidence="11">2.3.2.27</ecNumber>
    </recommendedName>
</protein>
<evidence type="ECO:0000256" key="3">
    <source>
        <dbReference type="ARBA" id="ARBA00009413"/>
    </source>
</evidence>
<dbReference type="InterPro" id="IPR004170">
    <property type="entry name" value="WWE_dom"/>
</dbReference>
<keyword evidence="5 11" id="KW-0479">Metal-binding</keyword>
<evidence type="ECO:0000256" key="1">
    <source>
        <dbReference type="ARBA" id="ARBA00000900"/>
    </source>
</evidence>
<evidence type="ECO:0000256" key="5">
    <source>
        <dbReference type="ARBA" id="ARBA00022723"/>
    </source>
</evidence>
<comment type="catalytic activity">
    <reaction evidence="1 11">
        <text>S-ubiquitinyl-[E2 ubiquitin-conjugating enzyme]-L-cysteine + [acceptor protein]-L-lysine = [E2 ubiquitin-conjugating enzyme]-L-cysteine + N(6)-ubiquitinyl-[acceptor protein]-L-lysine.</text>
        <dbReference type="EC" id="2.3.2.27"/>
    </reaction>
</comment>
<keyword evidence="6" id="KW-0677">Repeat</keyword>
<keyword evidence="7 10" id="KW-0863">Zinc-finger</keyword>
<evidence type="ECO:0000256" key="8">
    <source>
        <dbReference type="ARBA" id="ARBA00022833"/>
    </source>
</evidence>
<dbReference type="InterPro" id="IPR018123">
    <property type="entry name" value="WWE-dom_subgr"/>
</dbReference>
<accession>A0A8B8ET17</accession>
<dbReference type="PROSITE" id="PS50089">
    <property type="entry name" value="ZF_RING_2"/>
    <property type="match status" value="1"/>
</dbReference>
<dbReference type="GO" id="GO:0016567">
    <property type="term" value="P:protein ubiquitination"/>
    <property type="evidence" value="ECO:0007669"/>
    <property type="project" value="UniProtKB-UniRule"/>
</dbReference>
<dbReference type="KEGG" id="cvn:111136502"/>
<evidence type="ECO:0000256" key="2">
    <source>
        <dbReference type="ARBA" id="ARBA00004906"/>
    </source>
</evidence>
<dbReference type="Gene3D" id="3.30.40.10">
    <property type="entry name" value="Zinc/RING finger domain, C3HC4 (zinc finger)"/>
    <property type="match status" value="1"/>
</dbReference>
<evidence type="ECO:0000256" key="6">
    <source>
        <dbReference type="ARBA" id="ARBA00022737"/>
    </source>
</evidence>
<keyword evidence="11" id="KW-0963">Cytoplasm</keyword>
<dbReference type="GO" id="GO:0061630">
    <property type="term" value="F:ubiquitin protein ligase activity"/>
    <property type="evidence" value="ECO:0007669"/>
    <property type="project" value="UniProtKB-UniRule"/>
</dbReference>
<sequence length="745" mass="80640">MTAPSKSVVVWEWMNEYGRWRPYEPQIANFIETSHRKNPSVQVNLGKVAPHMGIYSIDFLTMCQIRFGTGTARPVRRQLLASSSPPGKGIIWQWEGDVRGQWNTFDMEVACLLEDHFSNPSTQNTELNLSKTAVKLPYIMDLSRMTQKRIETGRLRMIRRELLAMPYMNCNPLDSSGSGSANPVQAADTTAVSGSGVKHRKLSGTGQSTSLSAGTSHNSVGPQQTSSSAMLKNSNVAAHNSHSALYNNSNTAPHSSNATSVNLNMVSHSLSSASHNANTSQNFNAASYHSNGVPHNMNAISHNSNTASQNMNVTSHNLNPAPYNLSGTSQGSGLTGGPLTRKRLYSHMNSNSSLPTSMHMNSVSHPVSQSHQAANQNASIFPHSQSVTNQSPASAAGFSAVGFPHGNIFQRAASFFHGNISHNSTQPLPLPARTVMAGSSYGNMNYHSFNNHQMGGSVAQPGLSSSAANVMLSGSASVAGNLPATSSGATGRTTGFYLPPQDRIPNHAQRQSLSSSSWAGLEEFVNYMSVLDNPPDDEDCCICCEKLTHASGYGEGKADGKVVFKLNKCSHRFHKLCILALYENTTKNGSVQCPTCKTIYGEKHGICPEGVMEHLTVPHSLPGHEGHQTRVIIYHISPGIQGPEHPHPGKRYSCRGFPRVCYVPDSDKGRKVLKLLIVAWKRRLTFTIGQSSTTGESDTVTWNEIHHKTESGRNHSGHGYPDNKYLDNVLMELSVQGVTEADLSP</sequence>
<dbReference type="Pfam" id="PF18102">
    <property type="entry name" value="DTC"/>
    <property type="match status" value="1"/>
</dbReference>
<keyword evidence="9" id="KW-0914">Notch signaling pathway</keyword>
<dbReference type="InterPro" id="IPR037197">
    <property type="entry name" value="WWE_dom_sf"/>
</dbReference>
<dbReference type="AlphaFoldDB" id="A0A8B8ET17"/>
<dbReference type="InterPro" id="IPR039399">
    <property type="entry name" value="Deltex_C_sf"/>
</dbReference>
<keyword evidence="8 11" id="KW-0862">Zinc</keyword>
<dbReference type="Gene3D" id="3.30.390.130">
    <property type="match status" value="1"/>
</dbReference>
<dbReference type="RefSeq" id="XP_022343096.1">
    <property type="nucleotide sequence ID" value="XM_022487388.1"/>
</dbReference>
<dbReference type="GO" id="GO:0005737">
    <property type="term" value="C:cytoplasm"/>
    <property type="evidence" value="ECO:0007669"/>
    <property type="project" value="UniProtKB-SubCell"/>
</dbReference>
<comment type="subcellular location">
    <subcellularLocation>
        <location evidence="11">Cytoplasm</location>
    </subcellularLocation>
</comment>
<dbReference type="SMART" id="SM00184">
    <property type="entry name" value="RING"/>
    <property type="match status" value="1"/>
</dbReference>
<dbReference type="InterPro" id="IPR001841">
    <property type="entry name" value="Znf_RING"/>
</dbReference>
<feature type="region of interest" description="Disordered" evidence="12">
    <location>
        <begin position="174"/>
        <end position="227"/>
    </location>
</feature>
<dbReference type="EC" id="2.3.2.27" evidence="11"/>
<dbReference type="InterPro" id="IPR039396">
    <property type="entry name" value="Deltex_C"/>
</dbReference>
<gene>
    <name evidence="16" type="primary">LOC111136502</name>
</gene>
<feature type="domain" description="WWE" evidence="14">
    <location>
        <begin position="78"/>
        <end position="160"/>
    </location>
</feature>
<dbReference type="Pfam" id="PF02825">
    <property type="entry name" value="WWE"/>
    <property type="match status" value="2"/>
</dbReference>
<dbReference type="SUPFAM" id="SSF57850">
    <property type="entry name" value="RING/U-box"/>
    <property type="match status" value="1"/>
</dbReference>
<dbReference type="PANTHER" id="PTHR12622">
    <property type="entry name" value="DELTEX-RELATED"/>
    <property type="match status" value="1"/>
</dbReference>
<feature type="domain" description="RING-type" evidence="13">
    <location>
        <begin position="540"/>
        <end position="597"/>
    </location>
</feature>
<feature type="compositionally biased region" description="Polar residues" evidence="12">
    <location>
        <begin position="174"/>
        <end position="193"/>
    </location>
</feature>
<comment type="similarity">
    <text evidence="3 11">Belongs to the Deltex family.</text>
</comment>
<keyword evidence="15" id="KW-1185">Reference proteome</keyword>
<dbReference type="InterPro" id="IPR039398">
    <property type="entry name" value="Deltex_fam"/>
</dbReference>
<dbReference type="CDD" id="cd16459">
    <property type="entry name" value="RING-H2_DTX1-like"/>
    <property type="match status" value="1"/>
</dbReference>
<evidence type="ECO:0000256" key="4">
    <source>
        <dbReference type="ARBA" id="ARBA00022679"/>
    </source>
</evidence>
<dbReference type="GO" id="GO:0007219">
    <property type="term" value="P:Notch signaling pathway"/>
    <property type="evidence" value="ECO:0007669"/>
    <property type="project" value="UniProtKB-KW"/>
</dbReference>
<evidence type="ECO:0000313" key="16">
    <source>
        <dbReference type="RefSeq" id="XP_022343096.1"/>
    </source>
</evidence>
<reference evidence="16" key="1">
    <citation type="submission" date="2025-08" db="UniProtKB">
        <authorList>
            <consortium name="RefSeq"/>
        </authorList>
    </citation>
    <scope>IDENTIFICATION</scope>
    <source>
        <tissue evidence="16">Whole sample</tissue>
    </source>
</reference>
<evidence type="ECO:0000256" key="7">
    <source>
        <dbReference type="ARBA" id="ARBA00022771"/>
    </source>
</evidence>
<evidence type="ECO:0000259" key="14">
    <source>
        <dbReference type="PROSITE" id="PS50918"/>
    </source>
</evidence>
<dbReference type="SMART" id="SM00678">
    <property type="entry name" value="WWE"/>
    <property type="match status" value="2"/>
</dbReference>
<evidence type="ECO:0000256" key="11">
    <source>
        <dbReference type="RuleBase" id="RU367105"/>
    </source>
</evidence>
<evidence type="ECO:0000259" key="13">
    <source>
        <dbReference type="PROSITE" id="PS50089"/>
    </source>
</evidence>
<dbReference type="UniPathway" id="UPA00143"/>
<dbReference type="GO" id="GO:0008270">
    <property type="term" value="F:zinc ion binding"/>
    <property type="evidence" value="ECO:0007669"/>
    <property type="project" value="UniProtKB-KW"/>
</dbReference>
<organism evidence="15 16">
    <name type="scientific">Crassostrea virginica</name>
    <name type="common">Eastern oyster</name>
    <dbReference type="NCBI Taxonomy" id="6565"/>
    <lineage>
        <taxon>Eukaryota</taxon>
        <taxon>Metazoa</taxon>
        <taxon>Spiralia</taxon>
        <taxon>Lophotrochozoa</taxon>
        <taxon>Mollusca</taxon>
        <taxon>Bivalvia</taxon>
        <taxon>Autobranchia</taxon>
        <taxon>Pteriomorphia</taxon>
        <taxon>Ostreida</taxon>
        <taxon>Ostreoidea</taxon>
        <taxon>Ostreidae</taxon>
        <taxon>Crassostrea</taxon>
    </lineage>
</organism>
<feature type="domain" description="WWE" evidence="14">
    <location>
        <begin position="1"/>
        <end position="77"/>
    </location>
</feature>
<keyword evidence="4 11" id="KW-0808">Transferase</keyword>
<evidence type="ECO:0000256" key="12">
    <source>
        <dbReference type="SAM" id="MobiDB-lite"/>
    </source>
</evidence>
<evidence type="ECO:0000256" key="10">
    <source>
        <dbReference type="PROSITE-ProRule" id="PRU00175"/>
    </source>
</evidence>
<dbReference type="Gene3D" id="3.30.720.50">
    <property type="match status" value="2"/>
</dbReference>
<comment type="pathway">
    <text evidence="2 11">Protein modification; protein ubiquitination.</text>
</comment>
<dbReference type="CDD" id="cd09633">
    <property type="entry name" value="Deltex_C"/>
    <property type="match status" value="1"/>
</dbReference>
<dbReference type="PROSITE" id="PS50918">
    <property type="entry name" value="WWE"/>
    <property type="match status" value="2"/>
</dbReference>
<name>A0A8B8ET17_CRAVI</name>
<dbReference type="SUPFAM" id="SSF117839">
    <property type="entry name" value="WWE domain"/>
    <property type="match status" value="2"/>
</dbReference>
<dbReference type="OrthoDB" id="2449614at2759"/>
<dbReference type="GeneID" id="111136502"/>
<proteinExistence type="inferred from homology"/>
<dbReference type="Proteomes" id="UP000694844">
    <property type="component" value="Chromosome 5"/>
</dbReference>
<dbReference type="FunFam" id="3.30.390.130:FF:000001">
    <property type="entry name" value="Probable E3 ubiquitin-protein ligase DTX3"/>
    <property type="match status" value="1"/>
</dbReference>